<sequence>MLMYGFDVGGTKIEIKIFDSEMNVLDSWRVPTPTNDYSVFISTVQQMVAKADKKFSDRSSVGIGLPGVIDKEGRVTTVNIPCLCGKQLLKDLVQTLNRNVGLVNDVRAFALSEAMARENYHSETVLGVVLGTGVAAGLCINGQIHLGKAAVAGEIGHSCIHATLQQKYQFPIQQCNCGLLGCYEKYLSGSGLLFISQHLGFDYVNTRDIVNDLNCDNPNAKEVISCYLDCLGQFLAQQVLAFDPDVIVLGGGLSNIDFLYKEIPHYIEQYLFGDLKSPQILPPQHGDSSGVRGAALAGRVENN</sequence>
<keyword evidence="6" id="KW-0862">Zinc</keyword>
<dbReference type="CDD" id="cd24057">
    <property type="entry name" value="ASKHA_NBD_ROK_NAGK"/>
    <property type="match status" value="1"/>
</dbReference>
<keyword evidence="4" id="KW-0547">Nucleotide-binding</keyword>
<evidence type="ECO:0000256" key="6">
    <source>
        <dbReference type="ARBA" id="ARBA00022833"/>
    </source>
</evidence>
<evidence type="ECO:0000256" key="4">
    <source>
        <dbReference type="ARBA" id="ARBA00022741"/>
    </source>
</evidence>
<evidence type="ECO:0000256" key="8">
    <source>
        <dbReference type="ARBA" id="ARBA00023277"/>
    </source>
</evidence>
<dbReference type="PANTHER" id="PTHR18964:SF162">
    <property type="entry name" value="N-ACETYL-D-GLUCOSAMINE KINASE"/>
    <property type="match status" value="1"/>
</dbReference>
<evidence type="ECO:0000256" key="7">
    <source>
        <dbReference type="ARBA" id="ARBA00022840"/>
    </source>
</evidence>
<dbReference type="AlphaFoldDB" id="A0A3L8Q0I9"/>
<comment type="caution">
    <text evidence="10">The sequence shown here is derived from an EMBL/GenBank/DDBJ whole genome shotgun (WGS) entry which is preliminary data.</text>
</comment>
<keyword evidence="5" id="KW-0418">Kinase</keyword>
<evidence type="ECO:0000256" key="5">
    <source>
        <dbReference type="ARBA" id="ARBA00022777"/>
    </source>
</evidence>
<protein>
    <recommendedName>
        <fullName evidence="1">N-acetylglucosamine kinase</fullName>
        <ecNumber evidence="1">2.7.1.59</ecNumber>
    </recommendedName>
</protein>
<organism evidence="10 11">
    <name type="scientific">Parashewanella curva</name>
    <dbReference type="NCBI Taxonomy" id="2338552"/>
    <lineage>
        <taxon>Bacteria</taxon>
        <taxon>Pseudomonadati</taxon>
        <taxon>Pseudomonadota</taxon>
        <taxon>Gammaproteobacteria</taxon>
        <taxon>Alteromonadales</taxon>
        <taxon>Shewanellaceae</taxon>
        <taxon>Parashewanella</taxon>
    </lineage>
</organism>
<evidence type="ECO:0000313" key="11">
    <source>
        <dbReference type="Proteomes" id="UP000281474"/>
    </source>
</evidence>
<dbReference type="SUPFAM" id="SSF53067">
    <property type="entry name" value="Actin-like ATPase domain"/>
    <property type="match status" value="1"/>
</dbReference>
<keyword evidence="8" id="KW-0119">Carbohydrate metabolism</keyword>
<dbReference type="Proteomes" id="UP000281474">
    <property type="component" value="Unassembled WGS sequence"/>
</dbReference>
<accession>A0A3L8Q0I9</accession>
<dbReference type="EMBL" id="QZEI01000008">
    <property type="protein sequence ID" value="RLV61085.1"/>
    <property type="molecule type" value="Genomic_DNA"/>
</dbReference>
<dbReference type="GO" id="GO:0005524">
    <property type="term" value="F:ATP binding"/>
    <property type="evidence" value="ECO:0007669"/>
    <property type="project" value="UniProtKB-KW"/>
</dbReference>
<dbReference type="OrthoDB" id="9810372at2"/>
<dbReference type="InterPro" id="IPR000600">
    <property type="entry name" value="ROK"/>
</dbReference>
<dbReference type="Gene3D" id="3.30.420.40">
    <property type="match status" value="2"/>
</dbReference>
<keyword evidence="7" id="KW-0067">ATP-binding</keyword>
<keyword evidence="3" id="KW-0479">Metal-binding</keyword>
<keyword evidence="2" id="KW-0808">Transferase</keyword>
<evidence type="ECO:0000256" key="9">
    <source>
        <dbReference type="ARBA" id="ARBA00049065"/>
    </source>
</evidence>
<dbReference type="PANTHER" id="PTHR18964">
    <property type="entry name" value="ROK (REPRESSOR, ORF, KINASE) FAMILY"/>
    <property type="match status" value="1"/>
</dbReference>
<evidence type="ECO:0000256" key="2">
    <source>
        <dbReference type="ARBA" id="ARBA00022679"/>
    </source>
</evidence>
<keyword evidence="11" id="KW-1185">Reference proteome</keyword>
<comment type="catalytic activity">
    <reaction evidence="9">
        <text>N-acetyl-D-glucosamine + ATP = N-acetyl-D-glucosamine 6-phosphate + ADP + H(+)</text>
        <dbReference type="Rhea" id="RHEA:17417"/>
        <dbReference type="ChEBI" id="CHEBI:15378"/>
        <dbReference type="ChEBI" id="CHEBI:30616"/>
        <dbReference type="ChEBI" id="CHEBI:57513"/>
        <dbReference type="ChEBI" id="CHEBI:456216"/>
        <dbReference type="ChEBI" id="CHEBI:506227"/>
        <dbReference type="EC" id="2.7.1.59"/>
    </reaction>
</comment>
<dbReference type="InterPro" id="IPR043129">
    <property type="entry name" value="ATPase_NBD"/>
</dbReference>
<proteinExistence type="predicted"/>
<evidence type="ECO:0000256" key="1">
    <source>
        <dbReference type="ARBA" id="ARBA00012122"/>
    </source>
</evidence>
<dbReference type="GO" id="GO:0046872">
    <property type="term" value="F:metal ion binding"/>
    <property type="evidence" value="ECO:0007669"/>
    <property type="project" value="UniProtKB-KW"/>
</dbReference>
<dbReference type="Pfam" id="PF00480">
    <property type="entry name" value="ROK"/>
    <property type="match status" value="1"/>
</dbReference>
<evidence type="ECO:0000313" key="10">
    <source>
        <dbReference type="EMBL" id="RLV61085.1"/>
    </source>
</evidence>
<name>A0A3L8Q0I9_9GAMM</name>
<reference evidence="10 11" key="1">
    <citation type="submission" date="2018-09" db="EMBL/GenBank/DDBJ databases">
        <title>Phylogeny of the Shewanellaceae, and recommendation for two new genera, Pseudoshewanella and Parashewanella.</title>
        <authorList>
            <person name="Wang G."/>
        </authorList>
    </citation>
    <scope>NUCLEOTIDE SEQUENCE [LARGE SCALE GENOMIC DNA]</scope>
    <source>
        <strain evidence="10 11">C51</strain>
    </source>
</reference>
<dbReference type="EC" id="2.7.1.59" evidence="1"/>
<gene>
    <name evidence="10" type="ORF">D5018_03560</name>
</gene>
<dbReference type="GO" id="GO:0045127">
    <property type="term" value="F:N-acetylglucosamine kinase activity"/>
    <property type="evidence" value="ECO:0007669"/>
    <property type="project" value="UniProtKB-EC"/>
</dbReference>
<dbReference type="RefSeq" id="WP_121837605.1">
    <property type="nucleotide sequence ID" value="NZ_ML014757.1"/>
</dbReference>
<evidence type="ECO:0000256" key="3">
    <source>
        <dbReference type="ARBA" id="ARBA00022723"/>
    </source>
</evidence>